<dbReference type="EMBL" id="FWXW01000007">
    <property type="protein sequence ID" value="SMC79474.1"/>
    <property type="molecule type" value="Genomic_DNA"/>
</dbReference>
<dbReference type="InterPro" id="IPR009057">
    <property type="entry name" value="Homeodomain-like_sf"/>
</dbReference>
<protein>
    <submittedName>
        <fullName evidence="4">Transcriptional regulator, TetR family</fullName>
    </submittedName>
</protein>
<evidence type="ECO:0000313" key="5">
    <source>
        <dbReference type="Proteomes" id="UP000192790"/>
    </source>
</evidence>
<dbReference type="STRING" id="1122930.SAMN02745168_2520"/>
<dbReference type="Gene3D" id="1.10.357.10">
    <property type="entry name" value="Tetracycline Repressor, domain 2"/>
    <property type="match status" value="1"/>
</dbReference>
<dbReference type="Pfam" id="PF00440">
    <property type="entry name" value="TetR_N"/>
    <property type="match status" value="1"/>
</dbReference>
<dbReference type="Proteomes" id="UP000192790">
    <property type="component" value="Unassembled WGS sequence"/>
</dbReference>
<keyword evidence="1 2" id="KW-0238">DNA-binding</keyword>
<dbReference type="OrthoDB" id="9785164at2"/>
<reference evidence="4 5" key="1">
    <citation type="submission" date="2017-04" db="EMBL/GenBank/DDBJ databases">
        <authorList>
            <person name="Afonso C.L."/>
            <person name="Miller P.J."/>
            <person name="Scott M.A."/>
            <person name="Spackman E."/>
            <person name="Goraichik I."/>
            <person name="Dimitrov K.M."/>
            <person name="Suarez D.L."/>
            <person name="Swayne D.E."/>
        </authorList>
    </citation>
    <scope>NUCLEOTIDE SEQUENCE [LARGE SCALE GENOMIC DNA]</scope>
    <source>
        <strain evidence="4 5">DSM 12816</strain>
    </source>
</reference>
<dbReference type="InterPro" id="IPR050624">
    <property type="entry name" value="HTH-type_Tx_Regulator"/>
</dbReference>
<evidence type="ECO:0000259" key="3">
    <source>
        <dbReference type="PROSITE" id="PS50977"/>
    </source>
</evidence>
<dbReference type="InterPro" id="IPR036271">
    <property type="entry name" value="Tet_transcr_reg_TetR-rel_C_sf"/>
</dbReference>
<dbReference type="InterPro" id="IPR001647">
    <property type="entry name" value="HTH_TetR"/>
</dbReference>
<accession>A0A1W2C371</accession>
<dbReference type="SUPFAM" id="SSF46689">
    <property type="entry name" value="Homeodomain-like"/>
    <property type="match status" value="1"/>
</dbReference>
<evidence type="ECO:0000256" key="2">
    <source>
        <dbReference type="PROSITE-ProRule" id="PRU00335"/>
    </source>
</evidence>
<evidence type="ECO:0000313" key="4">
    <source>
        <dbReference type="EMBL" id="SMC79474.1"/>
    </source>
</evidence>
<gene>
    <name evidence="4" type="ORF">SAMN02745168_2520</name>
</gene>
<organism evidence="4 5">
    <name type="scientific">Papillibacter cinnamivorans DSM 12816</name>
    <dbReference type="NCBI Taxonomy" id="1122930"/>
    <lineage>
        <taxon>Bacteria</taxon>
        <taxon>Bacillati</taxon>
        <taxon>Bacillota</taxon>
        <taxon>Clostridia</taxon>
        <taxon>Eubacteriales</taxon>
        <taxon>Oscillospiraceae</taxon>
        <taxon>Papillibacter</taxon>
    </lineage>
</organism>
<evidence type="ECO:0000256" key="1">
    <source>
        <dbReference type="ARBA" id="ARBA00023125"/>
    </source>
</evidence>
<feature type="DNA-binding region" description="H-T-H motif" evidence="2">
    <location>
        <begin position="41"/>
        <end position="60"/>
    </location>
</feature>
<feature type="domain" description="HTH tetR-type" evidence="3">
    <location>
        <begin position="18"/>
        <end position="78"/>
    </location>
</feature>
<dbReference type="AlphaFoldDB" id="A0A1W2C371"/>
<dbReference type="SUPFAM" id="SSF48498">
    <property type="entry name" value="Tetracyclin repressor-like, C-terminal domain"/>
    <property type="match status" value="1"/>
</dbReference>
<proteinExistence type="predicted"/>
<name>A0A1W2C371_9FIRM</name>
<dbReference type="PANTHER" id="PTHR43479:SF11">
    <property type="entry name" value="ACREF_ENVCD OPERON REPRESSOR-RELATED"/>
    <property type="match status" value="1"/>
</dbReference>
<dbReference type="PANTHER" id="PTHR43479">
    <property type="entry name" value="ACREF/ENVCD OPERON REPRESSOR-RELATED"/>
    <property type="match status" value="1"/>
</dbReference>
<dbReference type="RefSeq" id="WP_159448115.1">
    <property type="nucleotide sequence ID" value="NZ_FWXW01000007.1"/>
</dbReference>
<dbReference type="PROSITE" id="PS50977">
    <property type="entry name" value="HTH_TETR_2"/>
    <property type="match status" value="1"/>
</dbReference>
<keyword evidence="5" id="KW-1185">Reference proteome</keyword>
<dbReference type="GO" id="GO:0003677">
    <property type="term" value="F:DNA binding"/>
    <property type="evidence" value="ECO:0007669"/>
    <property type="project" value="UniProtKB-UniRule"/>
</dbReference>
<sequence length="207" mass="24128">MADANRQKPVVPRRIKAQETRRRLFKAAYSLLKERDYQDITIRDIVTRAQVSIGTFYVYYPSKLDVFYETYQIADDYFENEVAPLLNEGTTEEKLLKFFSYYAIYCSRGSGLKMAKLLYQPDNRCFSRPRDYGLLRVLIRVLSSGFPESGTRGEDESPEEMAEFFMIASRGLVYNWCTMDGGYNLEEAMERYVRRLMRAFGFADGAV</sequence>